<evidence type="ECO:0000313" key="3">
    <source>
        <dbReference type="EMBL" id="TWT64385.1"/>
    </source>
</evidence>
<keyword evidence="1" id="KW-1133">Transmembrane helix</keyword>
<feature type="domain" description="Zinc-ribbon" evidence="2">
    <location>
        <begin position="10"/>
        <end position="30"/>
    </location>
</feature>
<name>A0A5C5XQN3_9PLAN</name>
<dbReference type="EMBL" id="SJPG01000001">
    <property type="protein sequence ID" value="TWT64385.1"/>
    <property type="molecule type" value="Genomic_DNA"/>
</dbReference>
<keyword evidence="4" id="KW-1185">Reference proteome</keyword>
<sequence>MRRFVYGPTYCQSCGADVGLNAVFCPNCGNHQPGKWDLDGIKSAGLLILLVVVGIIPLFPVVVAVALVFMAIRLANKVFGSNQPVSQNRSLACPCGIQVEEPIEGAFKTTGVICPNCGTVLTG</sequence>
<protein>
    <recommendedName>
        <fullName evidence="2">Zinc-ribbon domain-containing protein</fullName>
    </recommendedName>
</protein>
<dbReference type="RefSeq" id="WP_146506102.1">
    <property type="nucleotide sequence ID" value="NZ_SJPG01000001.1"/>
</dbReference>
<proteinExistence type="predicted"/>
<evidence type="ECO:0000313" key="4">
    <source>
        <dbReference type="Proteomes" id="UP000316095"/>
    </source>
</evidence>
<organism evidence="3 4">
    <name type="scientific">Rubinisphaera italica</name>
    <dbReference type="NCBI Taxonomy" id="2527969"/>
    <lineage>
        <taxon>Bacteria</taxon>
        <taxon>Pseudomonadati</taxon>
        <taxon>Planctomycetota</taxon>
        <taxon>Planctomycetia</taxon>
        <taxon>Planctomycetales</taxon>
        <taxon>Planctomycetaceae</taxon>
        <taxon>Rubinisphaera</taxon>
    </lineage>
</organism>
<dbReference type="AlphaFoldDB" id="A0A5C5XQN3"/>
<keyword evidence="1" id="KW-0472">Membrane</keyword>
<evidence type="ECO:0000259" key="2">
    <source>
        <dbReference type="Pfam" id="PF13240"/>
    </source>
</evidence>
<evidence type="ECO:0000256" key="1">
    <source>
        <dbReference type="SAM" id="Phobius"/>
    </source>
</evidence>
<comment type="caution">
    <text evidence="3">The sequence shown here is derived from an EMBL/GenBank/DDBJ whole genome shotgun (WGS) entry which is preliminary data.</text>
</comment>
<gene>
    <name evidence="3" type="ORF">Pan54_51470</name>
</gene>
<keyword evidence="1" id="KW-0812">Transmembrane</keyword>
<accession>A0A5C5XQN3</accession>
<dbReference type="InterPro" id="IPR026870">
    <property type="entry name" value="Zinc_ribbon_dom"/>
</dbReference>
<reference evidence="3 4" key="1">
    <citation type="submission" date="2019-02" db="EMBL/GenBank/DDBJ databases">
        <title>Deep-cultivation of Planctomycetes and their phenomic and genomic characterization uncovers novel biology.</title>
        <authorList>
            <person name="Wiegand S."/>
            <person name="Jogler M."/>
            <person name="Boedeker C."/>
            <person name="Pinto D."/>
            <person name="Vollmers J."/>
            <person name="Rivas-Marin E."/>
            <person name="Kohn T."/>
            <person name="Peeters S.H."/>
            <person name="Heuer A."/>
            <person name="Rast P."/>
            <person name="Oberbeckmann S."/>
            <person name="Bunk B."/>
            <person name="Jeske O."/>
            <person name="Meyerdierks A."/>
            <person name="Storesund J.E."/>
            <person name="Kallscheuer N."/>
            <person name="Luecker S."/>
            <person name="Lage O.M."/>
            <person name="Pohl T."/>
            <person name="Merkel B.J."/>
            <person name="Hornburger P."/>
            <person name="Mueller R.-W."/>
            <person name="Bruemmer F."/>
            <person name="Labrenz M."/>
            <person name="Spormann A.M."/>
            <person name="Op Den Camp H."/>
            <person name="Overmann J."/>
            <person name="Amann R."/>
            <person name="Jetten M.S.M."/>
            <person name="Mascher T."/>
            <person name="Medema M.H."/>
            <person name="Devos D.P."/>
            <person name="Kaster A.-K."/>
            <person name="Ovreas L."/>
            <person name="Rohde M."/>
            <person name="Galperin M.Y."/>
            <person name="Jogler C."/>
        </authorList>
    </citation>
    <scope>NUCLEOTIDE SEQUENCE [LARGE SCALE GENOMIC DNA]</scope>
    <source>
        <strain evidence="3 4">Pan54</strain>
    </source>
</reference>
<dbReference type="Pfam" id="PF13240">
    <property type="entry name" value="Zn_Ribbon_1"/>
    <property type="match status" value="1"/>
</dbReference>
<dbReference type="Proteomes" id="UP000316095">
    <property type="component" value="Unassembled WGS sequence"/>
</dbReference>
<feature type="transmembrane region" description="Helical" evidence="1">
    <location>
        <begin position="46"/>
        <end position="72"/>
    </location>
</feature>